<keyword evidence="3" id="KW-1185">Reference proteome</keyword>
<dbReference type="OrthoDB" id="400683at2"/>
<feature type="transmembrane region" description="Helical" evidence="1">
    <location>
        <begin position="79"/>
        <end position="97"/>
    </location>
</feature>
<feature type="transmembrane region" description="Helical" evidence="1">
    <location>
        <begin position="179"/>
        <end position="200"/>
    </location>
</feature>
<comment type="caution">
    <text evidence="2">The sequence shown here is derived from an EMBL/GenBank/DDBJ whole genome shotgun (WGS) entry which is preliminary data.</text>
</comment>
<feature type="transmembrane region" description="Helical" evidence="1">
    <location>
        <begin position="369"/>
        <end position="390"/>
    </location>
</feature>
<keyword evidence="1" id="KW-0472">Membrane</keyword>
<dbReference type="AlphaFoldDB" id="A0A4V6PSC4"/>
<name>A0A4V6PSC4_9MOLU</name>
<feature type="transmembrane region" description="Helical" evidence="1">
    <location>
        <begin position="143"/>
        <end position="167"/>
    </location>
</feature>
<keyword evidence="1" id="KW-1133">Transmembrane helix</keyword>
<accession>A0A4V6PSC4</accession>
<feature type="transmembrane region" description="Helical" evidence="1">
    <location>
        <begin position="402"/>
        <end position="425"/>
    </location>
</feature>
<feature type="transmembrane region" description="Helical" evidence="1">
    <location>
        <begin position="40"/>
        <end position="59"/>
    </location>
</feature>
<feature type="transmembrane region" description="Helical" evidence="1">
    <location>
        <begin position="109"/>
        <end position="131"/>
    </location>
</feature>
<gene>
    <name evidence="2" type="ORF">EI74_0365</name>
</gene>
<feature type="transmembrane region" description="Helical" evidence="1">
    <location>
        <begin position="340"/>
        <end position="363"/>
    </location>
</feature>
<dbReference type="EMBL" id="SNWN01000010">
    <property type="protein sequence ID" value="TDO20529.1"/>
    <property type="molecule type" value="Genomic_DNA"/>
</dbReference>
<proteinExistence type="predicted"/>
<protein>
    <submittedName>
        <fullName evidence="2">Uncharacterized protein</fullName>
    </submittedName>
</protein>
<sequence>MKKTQINNSNVIADDQSKISVNAQIEIIGRKDFKIGLYKIIIYSIFAVFSALLATSHYVVNSNSVIFTTVELNNMEIYWIVWLAAIGAGSMSIFVFIGRSFRNIWPQKYHLSVIIIVTSLFISIVVATLTNKLSSQQTVIDRATTWMIIGIVNSVIQLGVLTYFSIISKSVFPTTYNRALLSIPWMLMFPVFGIILREYAISAQIINSTQTIMYSIVVIVLAVVVALYFAFVVIYSNLFRSNIISNLTNKELEVIDRNREIFVFALTNIFALMIVVPIMLIQTTNQITSNDNIAFVIVGGLITLLLTGLYIWWKYDRKTKKHKKSFLGKSSDSTTALENLVLYVFFMFVIVLINTLLIGFSSFSGQRQVTSILLLTITGISLIVITFYNTISQVKFPNIKNYTSSVIVSFMFFLGIVIAILYSTVSDATIIKTFLTNYLVLFLSVIILIGFFILLIVNMFIAWIAITGKTPKFMKKSQKNSKDFKKGNITETNESLNNTVTQEL</sequence>
<feature type="transmembrane region" description="Helical" evidence="1">
    <location>
        <begin position="437"/>
        <end position="466"/>
    </location>
</feature>
<evidence type="ECO:0000313" key="3">
    <source>
        <dbReference type="Proteomes" id="UP000295518"/>
    </source>
</evidence>
<evidence type="ECO:0000256" key="1">
    <source>
        <dbReference type="SAM" id="Phobius"/>
    </source>
</evidence>
<dbReference type="Proteomes" id="UP000295518">
    <property type="component" value="Unassembled WGS sequence"/>
</dbReference>
<reference evidence="2 3" key="1">
    <citation type="submission" date="2019-03" db="EMBL/GenBank/DDBJ databases">
        <title>Genomic Encyclopedia of Archaeal and Bacterial Type Strains, Phase II (KMG-II): from individual species to whole genera.</title>
        <authorList>
            <person name="Goeker M."/>
        </authorList>
    </citation>
    <scope>NUCLEOTIDE SEQUENCE [LARGE SCALE GENOMIC DNA]</scope>
    <source>
        <strain evidence="2 3">ATCC 700618</strain>
    </source>
</reference>
<organism evidence="2 3">
    <name type="scientific">Mycoplasma testudineum</name>
    <dbReference type="NCBI Taxonomy" id="244584"/>
    <lineage>
        <taxon>Bacteria</taxon>
        <taxon>Bacillati</taxon>
        <taxon>Mycoplasmatota</taxon>
        <taxon>Mollicutes</taxon>
        <taxon>Mycoplasmataceae</taxon>
        <taxon>Mycoplasma</taxon>
    </lineage>
</organism>
<feature type="transmembrane region" description="Helical" evidence="1">
    <location>
        <begin position="293"/>
        <end position="313"/>
    </location>
</feature>
<feature type="transmembrane region" description="Helical" evidence="1">
    <location>
        <begin position="212"/>
        <end position="239"/>
    </location>
</feature>
<evidence type="ECO:0000313" key="2">
    <source>
        <dbReference type="EMBL" id="TDO20529.1"/>
    </source>
</evidence>
<feature type="transmembrane region" description="Helical" evidence="1">
    <location>
        <begin position="260"/>
        <end position="281"/>
    </location>
</feature>
<keyword evidence="1" id="KW-0812">Transmembrane</keyword>
<dbReference type="RefSeq" id="WP_094254532.1">
    <property type="nucleotide sequence ID" value="NZ_NNCE01000002.1"/>
</dbReference>